<sequence length="586" mass="59873">MVMRVSLDEVVPGTTAAAALAAGSVHGALAAVAARRPAVRIDFPSSGDSLSYRELVERGDALAAALARGGVRPGARVGLLSENAPDFLVALAGVSRAGAVTCPLPLPTSTRDLTGYAARLARAAAVADIGLVLVGGRTARLASRFAAAFDAGGAVRVVTVTEYTASIGTDADASTDADAGGPLPDEVPPGAPALVQFTSGSTAAPKGVLLTHHNILAGLAAIIDGVGLTENDGGGIWLPLFHDMGLFGALAGILTGMPMTVWSPAGFVKDPAGWLTDFLRRGGSIAPMPNFAYDYLADAVPAPVQAGLDLSGWRVAFNGAEPVSPASVDRFLAIFGPAGFSPAAMMPVYGMAEATLAVTFPPRGRAPVSRWVDRDLLARRGIAVDVAPDDPAARGLVGVGRPVRAMNVRVTGTSPGATGPAPDDQVGEIQIRGEAVTGGYLTESGAVPADAFTADGWLRTGDLGLLRDGELFVTGRAKEMIIVRGVNYYPHDAEDAARDVPGVHRRRCVAYADIAPDGTEAMTVLAETTLEDDAARDLLTTGIRTAVGAALGLAEIAVHLVGPDALPRTSSGKFQRLAARDAVPVA</sequence>
<name>A0A0S4QGB0_9ACTN</name>
<dbReference type="PANTHER" id="PTHR22754:SF32">
    <property type="entry name" value="DISCO-INTERACTING PROTEIN 2"/>
    <property type="match status" value="1"/>
</dbReference>
<evidence type="ECO:0000256" key="1">
    <source>
        <dbReference type="ARBA" id="ARBA00006432"/>
    </source>
</evidence>
<dbReference type="SUPFAM" id="SSF56801">
    <property type="entry name" value="Acetyl-CoA synthetase-like"/>
    <property type="match status" value="1"/>
</dbReference>
<evidence type="ECO:0000313" key="4">
    <source>
        <dbReference type="Proteomes" id="UP000198802"/>
    </source>
</evidence>
<reference evidence="4" key="1">
    <citation type="submission" date="2015-11" db="EMBL/GenBank/DDBJ databases">
        <authorList>
            <person name="Varghese N."/>
        </authorList>
    </citation>
    <scope>NUCLEOTIDE SEQUENCE [LARGE SCALE GENOMIC DNA]</scope>
    <source>
        <strain evidence="4">DSM 45899</strain>
    </source>
</reference>
<dbReference type="AlphaFoldDB" id="A0A0S4QGB0"/>
<accession>A0A0S4QGB0</accession>
<dbReference type="GO" id="GO:0016874">
    <property type="term" value="F:ligase activity"/>
    <property type="evidence" value="ECO:0007669"/>
    <property type="project" value="UniProtKB-KW"/>
</dbReference>
<evidence type="ECO:0000313" key="3">
    <source>
        <dbReference type="EMBL" id="CUU54532.1"/>
    </source>
</evidence>
<comment type="similarity">
    <text evidence="1">Belongs to the ATP-dependent AMP-binding enzyme family.</text>
</comment>
<organism evidence="3 4">
    <name type="scientific">Parafrankia irregularis</name>
    <dbReference type="NCBI Taxonomy" id="795642"/>
    <lineage>
        <taxon>Bacteria</taxon>
        <taxon>Bacillati</taxon>
        <taxon>Actinomycetota</taxon>
        <taxon>Actinomycetes</taxon>
        <taxon>Frankiales</taxon>
        <taxon>Frankiaceae</taxon>
        <taxon>Parafrankia</taxon>
    </lineage>
</organism>
<proteinExistence type="inferred from homology"/>
<dbReference type="GO" id="GO:0005886">
    <property type="term" value="C:plasma membrane"/>
    <property type="evidence" value="ECO:0007669"/>
    <property type="project" value="TreeGrafter"/>
</dbReference>
<dbReference type="Gene3D" id="3.40.50.12780">
    <property type="entry name" value="N-terminal domain of ligase-like"/>
    <property type="match status" value="1"/>
</dbReference>
<dbReference type="GO" id="GO:0006633">
    <property type="term" value="P:fatty acid biosynthetic process"/>
    <property type="evidence" value="ECO:0007669"/>
    <property type="project" value="TreeGrafter"/>
</dbReference>
<protein>
    <submittedName>
        <fullName evidence="3">Acyl-CoA synthetase (AMP-forming)/AMP-acid ligase II</fullName>
    </submittedName>
</protein>
<dbReference type="GO" id="GO:0070566">
    <property type="term" value="F:adenylyltransferase activity"/>
    <property type="evidence" value="ECO:0007669"/>
    <property type="project" value="TreeGrafter"/>
</dbReference>
<dbReference type="Gene3D" id="3.30.300.30">
    <property type="match status" value="1"/>
</dbReference>
<dbReference type="InterPro" id="IPR042099">
    <property type="entry name" value="ANL_N_sf"/>
</dbReference>
<dbReference type="InterPro" id="IPR000873">
    <property type="entry name" value="AMP-dep_synth/lig_dom"/>
</dbReference>
<dbReference type="EMBL" id="FAOZ01000003">
    <property type="protein sequence ID" value="CUU54532.1"/>
    <property type="molecule type" value="Genomic_DNA"/>
</dbReference>
<keyword evidence="4" id="KW-1185">Reference proteome</keyword>
<dbReference type="PANTHER" id="PTHR22754">
    <property type="entry name" value="DISCO-INTERACTING PROTEIN 2 DIP2 -RELATED"/>
    <property type="match status" value="1"/>
</dbReference>
<dbReference type="Proteomes" id="UP000198802">
    <property type="component" value="Unassembled WGS sequence"/>
</dbReference>
<gene>
    <name evidence="3" type="ORF">Ga0074812_10322</name>
</gene>
<dbReference type="Pfam" id="PF00501">
    <property type="entry name" value="AMP-binding"/>
    <property type="match status" value="1"/>
</dbReference>
<keyword evidence="3" id="KW-0436">Ligase</keyword>
<dbReference type="InterPro" id="IPR045851">
    <property type="entry name" value="AMP-bd_C_sf"/>
</dbReference>
<feature type="domain" description="AMP-dependent synthetase/ligase" evidence="2">
    <location>
        <begin position="34"/>
        <end position="441"/>
    </location>
</feature>
<evidence type="ECO:0000259" key="2">
    <source>
        <dbReference type="Pfam" id="PF00501"/>
    </source>
</evidence>